<dbReference type="InterPro" id="IPR016064">
    <property type="entry name" value="NAD/diacylglycerol_kinase_sf"/>
</dbReference>
<dbReference type="Proteomes" id="UP000823891">
    <property type="component" value="Unassembled WGS sequence"/>
</dbReference>
<evidence type="ECO:0000256" key="4">
    <source>
        <dbReference type="ARBA" id="ARBA00022741"/>
    </source>
</evidence>
<reference evidence="10" key="1">
    <citation type="journal article" date="2021" name="PeerJ">
        <title>Extensive microbial diversity within the chicken gut microbiome revealed by metagenomics and culture.</title>
        <authorList>
            <person name="Gilroy R."/>
            <person name="Ravi A."/>
            <person name="Getino M."/>
            <person name="Pursley I."/>
            <person name="Horton D.L."/>
            <person name="Alikhan N.F."/>
            <person name="Baker D."/>
            <person name="Gharbi K."/>
            <person name="Hall N."/>
            <person name="Watson M."/>
            <person name="Adriaenssens E.M."/>
            <person name="Foster-Nyarko E."/>
            <person name="Jarju S."/>
            <person name="Secka A."/>
            <person name="Antonio M."/>
            <person name="Oren A."/>
            <person name="Chaudhuri R.R."/>
            <person name="La Ragione R."/>
            <person name="Hildebrand F."/>
            <person name="Pallen M.J."/>
        </authorList>
    </citation>
    <scope>NUCLEOTIDE SEQUENCE</scope>
    <source>
        <strain evidence="10">USAMLcec2-132</strain>
    </source>
</reference>
<keyword evidence="3" id="KW-0808">Transferase</keyword>
<dbReference type="AlphaFoldDB" id="A0A9D2NLA5"/>
<accession>A0A9D2NLA5</accession>
<dbReference type="InterPro" id="IPR001206">
    <property type="entry name" value="Diacylglycerol_kinase_cat_dom"/>
</dbReference>
<keyword evidence="8" id="KW-1208">Phospholipid metabolism</keyword>
<keyword evidence="7" id="KW-0444">Lipid biosynthesis</keyword>
<keyword evidence="7" id="KW-0443">Lipid metabolism</keyword>
<protein>
    <submittedName>
        <fullName evidence="10">Diacylglycerol kinase family lipid kinase</fullName>
    </submittedName>
</protein>
<evidence type="ECO:0000256" key="5">
    <source>
        <dbReference type="ARBA" id="ARBA00022777"/>
    </source>
</evidence>
<feature type="domain" description="DAGKc" evidence="9">
    <location>
        <begin position="1"/>
        <end position="136"/>
    </location>
</feature>
<dbReference type="InterPro" id="IPR017438">
    <property type="entry name" value="ATP-NAD_kinase_N"/>
</dbReference>
<comment type="cofactor">
    <cofactor evidence="1">
        <name>Mg(2+)</name>
        <dbReference type="ChEBI" id="CHEBI:18420"/>
    </cofactor>
</comment>
<gene>
    <name evidence="10" type="ORF">H9761_19185</name>
</gene>
<dbReference type="Gene3D" id="3.40.50.10330">
    <property type="entry name" value="Probable inorganic polyphosphate/atp-NAD kinase, domain 1"/>
    <property type="match status" value="1"/>
</dbReference>
<keyword evidence="6" id="KW-0067">ATP-binding</keyword>
<sequence length="357" mass="39065">MYHFLVNPSSCSGKGRKYWELLKRRLDERGVSYQVHFSSKPGDMARTAAALTGGADGSAKTDEVHLVVLGGDGTVNEAIQGIRDFEKTLFSYIPTGSGNDLARDTGISRDPEKALFKLLDNGRETRTDVGILHYHNAYVQQEGEFEKAERPDRLFLVSCGIGFDAGVCQQAMSSRFKNTLNRIGLGKLTYLGIALKMLISSGRAQAALAAEGPDGKRTGPVSIKRLMFAACMLHQYEGGGFRFCPGADAADGLLDVCAVGKVPKWKVLLVLPTAFWGGHYRFRGVERYDGRRIRIRTSRPQWVHTDGEVTALSSDITVSCRPGLLRLSISGGRPQRSGRLFRGCRVSIFIKKGVSAT</sequence>
<evidence type="ECO:0000256" key="3">
    <source>
        <dbReference type="ARBA" id="ARBA00022679"/>
    </source>
</evidence>
<evidence type="ECO:0000256" key="7">
    <source>
        <dbReference type="ARBA" id="ARBA00023209"/>
    </source>
</evidence>
<keyword evidence="5 10" id="KW-0418">Kinase</keyword>
<dbReference type="SMART" id="SM00046">
    <property type="entry name" value="DAGKc"/>
    <property type="match status" value="1"/>
</dbReference>
<dbReference type="GO" id="GO:0016301">
    <property type="term" value="F:kinase activity"/>
    <property type="evidence" value="ECO:0007669"/>
    <property type="project" value="UniProtKB-KW"/>
</dbReference>
<proteinExistence type="inferred from homology"/>
<dbReference type="SUPFAM" id="SSF111331">
    <property type="entry name" value="NAD kinase/diacylglycerol kinase-like"/>
    <property type="match status" value="1"/>
</dbReference>
<evidence type="ECO:0000256" key="8">
    <source>
        <dbReference type="ARBA" id="ARBA00023264"/>
    </source>
</evidence>
<dbReference type="GO" id="GO:0005524">
    <property type="term" value="F:ATP binding"/>
    <property type="evidence" value="ECO:0007669"/>
    <property type="project" value="UniProtKB-KW"/>
</dbReference>
<dbReference type="GO" id="GO:0008654">
    <property type="term" value="P:phospholipid biosynthetic process"/>
    <property type="evidence" value="ECO:0007669"/>
    <property type="project" value="UniProtKB-KW"/>
</dbReference>
<keyword evidence="7" id="KW-0594">Phospholipid biosynthesis</keyword>
<evidence type="ECO:0000256" key="6">
    <source>
        <dbReference type="ARBA" id="ARBA00022840"/>
    </source>
</evidence>
<reference evidence="10" key="2">
    <citation type="submission" date="2021-04" db="EMBL/GenBank/DDBJ databases">
        <authorList>
            <person name="Gilroy R."/>
        </authorList>
    </citation>
    <scope>NUCLEOTIDE SEQUENCE</scope>
    <source>
        <strain evidence="10">USAMLcec2-132</strain>
    </source>
</reference>
<evidence type="ECO:0000256" key="1">
    <source>
        <dbReference type="ARBA" id="ARBA00001946"/>
    </source>
</evidence>
<dbReference type="InterPro" id="IPR045540">
    <property type="entry name" value="YegS/DAGK_C"/>
</dbReference>
<dbReference type="Pfam" id="PF19279">
    <property type="entry name" value="YegS_C"/>
    <property type="match status" value="1"/>
</dbReference>
<dbReference type="Gene3D" id="2.60.200.40">
    <property type="match status" value="1"/>
</dbReference>
<dbReference type="PROSITE" id="PS50146">
    <property type="entry name" value="DAGK"/>
    <property type="match status" value="1"/>
</dbReference>
<organism evidence="10 11">
    <name type="scientific">Candidatus Eisenbergiella merdavium</name>
    <dbReference type="NCBI Taxonomy" id="2838551"/>
    <lineage>
        <taxon>Bacteria</taxon>
        <taxon>Bacillati</taxon>
        <taxon>Bacillota</taxon>
        <taxon>Clostridia</taxon>
        <taxon>Lachnospirales</taxon>
        <taxon>Lachnospiraceae</taxon>
        <taxon>Eisenbergiella</taxon>
    </lineage>
</organism>
<evidence type="ECO:0000256" key="2">
    <source>
        <dbReference type="ARBA" id="ARBA00005983"/>
    </source>
</evidence>
<keyword evidence="4" id="KW-0547">Nucleotide-binding</keyword>
<evidence type="ECO:0000313" key="10">
    <source>
        <dbReference type="EMBL" id="HJC25789.1"/>
    </source>
</evidence>
<dbReference type="PANTHER" id="PTHR12358:SF54">
    <property type="entry name" value="SPHINGOSINE KINASE RELATED PROTEIN"/>
    <property type="match status" value="1"/>
</dbReference>
<comment type="similarity">
    <text evidence="2">Belongs to the diacylglycerol/lipid kinase family.</text>
</comment>
<dbReference type="Pfam" id="PF00781">
    <property type="entry name" value="DAGK_cat"/>
    <property type="match status" value="1"/>
</dbReference>
<name>A0A9D2NLA5_9FIRM</name>
<evidence type="ECO:0000259" key="9">
    <source>
        <dbReference type="PROSITE" id="PS50146"/>
    </source>
</evidence>
<dbReference type="InterPro" id="IPR050187">
    <property type="entry name" value="Lipid_Phosphate_FormReg"/>
</dbReference>
<evidence type="ECO:0000313" key="11">
    <source>
        <dbReference type="Proteomes" id="UP000823891"/>
    </source>
</evidence>
<comment type="caution">
    <text evidence="10">The sequence shown here is derived from an EMBL/GenBank/DDBJ whole genome shotgun (WGS) entry which is preliminary data.</text>
</comment>
<dbReference type="EMBL" id="DWWS01000072">
    <property type="protein sequence ID" value="HJC25789.1"/>
    <property type="molecule type" value="Genomic_DNA"/>
</dbReference>
<dbReference type="PANTHER" id="PTHR12358">
    <property type="entry name" value="SPHINGOSINE KINASE"/>
    <property type="match status" value="1"/>
</dbReference>